<dbReference type="RefSeq" id="XP_044664370.1">
    <property type="nucleotide sequence ID" value="XM_044808435.1"/>
</dbReference>
<keyword evidence="2" id="KW-0472">Membrane</keyword>
<accession>A0A9P3FMV7</accession>
<feature type="compositionally biased region" description="Low complexity" evidence="1">
    <location>
        <begin position="358"/>
        <end position="375"/>
    </location>
</feature>
<dbReference type="AlphaFoldDB" id="A0A9P3FMV7"/>
<sequence>MTGTTTFVPTNDDDYSHFDEGSVEWKACRERDRLAAIALDEMFDAQKQGGEVWLAWVEKHRGAEARRELERKQRLCREEADRYWQWKDWISLQRELQEKEYCAIPAEEAYRQRCNDIWSGKYRGEEIENEQANEAADGTAPEPERLAESGESTQSLRNDSVIELPKPDLADPSPPVDDQSDKMAEPHQANEAGDDTVLASEKLSESNEQAESLPNDSVLQLPELDLPNSSPSLHDQSNEEFPSLTSTAATPKDRLEPPHPKSLYKPPSPPISVSPPPPTVTTLPSVETQTTRTRRHLLAASPTKAHRGSQDLASARTVVLKKSPAAKSPRAAKQQIKDIPTLDTTAQDDTPEKKQEKPVSTPKKQKKPTTATVATPAPVVVSGPISGRKRKVKNFAAAPAPQTPQLSVQASNAGVASAATPTCPALAPQAEAKETKVDISGAMEQPERVAAERDVAGEGSGERVVKFIALLLLLVLTFFLGYALGI</sequence>
<dbReference type="Proteomes" id="UP000825890">
    <property type="component" value="Unassembled WGS sequence"/>
</dbReference>
<organism evidence="3 4">
    <name type="scientific">Cercospora kikuchii</name>
    <dbReference type="NCBI Taxonomy" id="84275"/>
    <lineage>
        <taxon>Eukaryota</taxon>
        <taxon>Fungi</taxon>
        <taxon>Dikarya</taxon>
        <taxon>Ascomycota</taxon>
        <taxon>Pezizomycotina</taxon>
        <taxon>Dothideomycetes</taxon>
        <taxon>Dothideomycetidae</taxon>
        <taxon>Mycosphaerellales</taxon>
        <taxon>Mycosphaerellaceae</taxon>
        <taxon>Cercospora</taxon>
    </lineage>
</organism>
<evidence type="ECO:0000313" key="3">
    <source>
        <dbReference type="EMBL" id="GIZ49883.1"/>
    </source>
</evidence>
<reference evidence="3 4" key="1">
    <citation type="submission" date="2021-01" db="EMBL/GenBank/DDBJ databases">
        <title>Cercospora kikuchii MAFF 305040 whole genome shotgun sequence.</title>
        <authorList>
            <person name="Kashiwa T."/>
            <person name="Suzuki T."/>
        </authorList>
    </citation>
    <scope>NUCLEOTIDE SEQUENCE [LARGE SCALE GENOMIC DNA]</scope>
    <source>
        <strain evidence="3 4">MAFF 305040</strain>
    </source>
</reference>
<keyword evidence="4" id="KW-1185">Reference proteome</keyword>
<feature type="compositionally biased region" description="Polar residues" evidence="1">
    <location>
        <begin position="227"/>
        <end position="249"/>
    </location>
</feature>
<dbReference type="OrthoDB" id="10511020at2759"/>
<feature type="compositionally biased region" description="Pro residues" evidence="1">
    <location>
        <begin position="266"/>
        <end position="279"/>
    </location>
</feature>
<protein>
    <submittedName>
        <fullName evidence="3">Uncharacterized protein</fullName>
    </submittedName>
</protein>
<feature type="compositionally biased region" description="Low complexity" evidence="1">
    <location>
        <begin position="321"/>
        <end position="333"/>
    </location>
</feature>
<dbReference type="EMBL" id="BOLY01000009">
    <property type="protein sequence ID" value="GIZ49883.1"/>
    <property type="molecule type" value="Genomic_DNA"/>
</dbReference>
<keyword evidence="2" id="KW-1133">Transmembrane helix</keyword>
<feature type="compositionally biased region" description="Polar residues" evidence="1">
    <location>
        <begin position="206"/>
        <end position="218"/>
    </location>
</feature>
<evidence type="ECO:0000256" key="2">
    <source>
        <dbReference type="SAM" id="Phobius"/>
    </source>
</evidence>
<feature type="region of interest" description="Disordered" evidence="1">
    <location>
        <begin position="129"/>
        <end position="375"/>
    </location>
</feature>
<keyword evidence="2" id="KW-0812">Transmembrane</keyword>
<proteinExistence type="predicted"/>
<gene>
    <name evidence="3" type="ORF">CKM354_001290000</name>
</gene>
<evidence type="ECO:0000256" key="1">
    <source>
        <dbReference type="SAM" id="MobiDB-lite"/>
    </source>
</evidence>
<comment type="caution">
    <text evidence="3">The sequence shown here is derived from an EMBL/GenBank/DDBJ whole genome shotgun (WGS) entry which is preliminary data.</text>
</comment>
<feature type="transmembrane region" description="Helical" evidence="2">
    <location>
        <begin position="467"/>
        <end position="485"/>
    </location>
</feature>
<dbReference type="GeneID" id="68298475"/>
<name>A0A9P3FMV7_9PEZI</name>
<evidence type="ECO:0000313" key="4">
    <source>
        <dbReference type="Proteomes" id="UP000825890"/>
    </source>
</evidence>